<evidence type="ECO:0000313" key="2">
    <source>
        <dbReference type="EMBL" id="KAK1899280.1"/>
    </source>
</evidence>
<protein>
    <submittedName>
        <fullName evidence="2">Sodium channel protein type 10 subunit alpha</fullName>
    </submittedName>
</protein>
<keyword evidence="3" id="KW-1185">Reference proteome</keyword>
<evidence type="ECO:0000256" key="1">
    <source>
        <dbReference type="SAM" id="MobiDB-lite"/>
    </source>
</evidence>
<feature type="compositionally biased region" description="Low complexity" evidence="1">
    <location>
        <begin position="10"/>
        <end position="26"/>
    </location>
</feature>
<keyword evidence="2" id="KW-0407">Ion channel</keyword>
<evidence type="ECO:0000313" key="3">
    <source>
        <dbReference type="Proteomes" id="UP001228049"/>
    </source>
</evidence>
<dbReference type="GO" id="GO:0034220">
    <property type="term" value="P:monoatomic ion transmembrane transport"/>
    <property type="evidence" value="ECO:0007669"/>
    <property type="project" value="UniProtKB-KW"/>
</dbReference>
<gene>
    <name evidence="2" type="ORF">KUDE01_018801</name>
</gene>
<organism evidence="2 3">
    <name type="scientific">Dissostichus eleginoides</name>
    <name type="common">Patagonian toothfish</name>
    <name type="synonym">Dissostichus amissus</name>
    <dbReference type="NCBI Taxonomy" id="100907"/>
    <lineage>
        <taxon>Eukaryota</taxon>
        <taxon>Metazoa</taxon>
        <taxon>Chordata</taxon>
        <taxon>Craniata</taxon>
        <taxon>Vertebrata</taxon>
        <taxon>Euteleostomi</taxon>
        <taxon>Actinopterygii</taxon>
        <taxon>Neopterygii</taxon>
        <taxon>Teleostei</taxon>
        <taxon>Neoteleostei</taxon>
        <taxon>Acanthomorphata</taxon>
        <taxon>Eupercaria</taxon>
        <taxon>Perciformes</taxon>
        <taxon>Notothenioidei</taxon>
        <taxon>Nototheniidae</taxon>
        <taxon>Dissostichus</taxon>
    </lineage>
</organism>
<keyword evidence="2" id="KW-0813">Transport</keyword>
<comment type="caution">
    <text evidence="2">The sequence shown here is derived from an EMBL/GenBank/DDBJ whole genome shotgun (WGS) entry which is preliminary data.</text>
</comment>
<dbReference type="AlphaFoldDB" id="A0AAD9CBV6"/>
<accession>A0AAD9CBV6</accession>
<feature type="region of interest" description="Disordered" evidence="1">
    <location>
        <begin position="1"/>
        <end position="73"/>
    </location>
</feature>
<keyword evidence="2" id="KW-0406">Ion transport</keyword>
<proteinExistence type="predicted"/>
<name>A0AAD9CBV6_DISEL</name>
<feature type="region of interest" description="Disordered" evidence="1">
    <location>
        <begin position="115"/>
        <end position="175"/>
    </location>
</feature>
<sequence>MINQADSILDFDVGNSDSGDGSSQGRVGRGGGGRMEGKVLVEEFVANGGDTKSSRSSEESSSVTRTQLAEKGPPGFNRLLLIRHLFARSHKEAIAGADRGLQAQGLPSWPMINDPGWAGPRPEERAQSPAPIGELRATDPAFQHDVTVRYKDKAQAGSKRSLLDTTEWEQVRGEP</sequence>
<reference evidence="2" key="1">
    <citation type="submission" date="2023-04" db="EMBL/GenBank/DDBJ databases">
        <title>Chromosome-level genome of Chaenocephalus aceratus.</title>
        <authorList>
            <person name="Park H."/>
        </authorList>
    </citation>
    <scope>NUCLEOTIDE SEQUENCE</scope>
    <source>
        <strain evidence="2">DE</strain>
        <tissue evidence="2">Muscle</tissue>
    </source>
</reference>
<dbReference type="Proteomes" id="UP001228049">
    <property type="component" value="Unassembled WGS sequence"/>
</dbReference>
<dbReference type="EMBL" id="JASDAP010000008">
    <property type="protein sequence ID" value="KAK1899280.1"/>
    <property type="molecule type" value="Genomic_DNA"/>
</dbReference>